<comment type="caution">
    <text evidence="2">The sequence shown here is derived from an EMBL/GenBank/DDBJ whole genome shotgun (WGS) entry which is preliminary data.</text>
</comment>
<dbReference type="SUPFAM" id="SSF56524">
    <property type="entry name" value="Oxidoreductase molybdopterin-binding domain"/>
    <property type="match status" value="1"/>
</dbReference>
<evidence type="ECO:0000259" key="1">
    <source>
        <dbReference type="Pfam" id="PF00174"/>
    </source>
</evidence>
<dbReference type="Pfam" id="PF00174">
    <property type="entry name" value="Oxidored_molyb"/>
    <property type="match status" value="1"/>
</dbReference>
<organism evidence="2 3">
    <name type="scientific">Silicimonas algicola</name>
    <dbReference type="NCBI Taxonomy" id="1826607"/>
    <lineage>
        <taxon>Bacteria</taxon>
        <taxon>Pseudomonadati</taxon>
        <taxon>Pseudomonadota</taxon>
        <taxon>Alphaproteobacteria</taxon>
        <taxon>Rhodobacterales</taxon>
        <taxon>Paracoccaceae</taxon>
    </lineage>
</organism>
<dbReference type="EMBL" id="QGGV01000002">
    <property type="protein sequence ID" value="PWK57864.1"/>
    <property type="molecule type" value="Genomic_DNA"/>
</dbReference>
<accession>A0A316GAD2</accession>
<protein>
    <recommendedName>
        <fullName evidence="1">Oxidoreductase molybdopterin-binding domain-containing protein</fullName>
    </recommendedName>
</protein>
<sequence>MCRNGKANVEVPTCVPSLAARLAEDRSESGYDFVTPHRLFPRSTDVLIMEPVMTRFCRALIAAVLIPWPALAAAGEAILTFRVGEDVHEYDREALAAMPAVTFRTTTIWTEGDQTFTGVPLAHFLAVVDVAEGMIEARAINDYAVQIPVSDAVEDGPIIAYRRNGEDMSVRDKGPLWIVYPFDSKQEYQSEVIYSRSIWQLDRLSVLP</sequence>
<evidence type="ECO:0000313" key="2">
    <source>
        <dbReference type="EMBL" id="PWK57864.1"/>
    </source>
</evidence>
<dbReference type="InterPro" id="IPR000572">
    <property type="entry name" value="OxRdtase_Mopterin-bd_dom"/>
</dbReference>
<gene>
    <name evidence="2" type="ORF">C8D95_102514</name>
</gene>
<feature type="domain" description="Oxidoreductase molybdopterin-binding" evidence="1">
    <location>
        <begin position="111"/>
        <end position="181"/>
    </location>
</feature>
<proteinExistence type="predicted"/>
<dbReference type="AlphaFoldDB" id="A0A316GAD2"/>
<name>A0A316GAD2_9RHOB</name>
<dbReference type="Proteomes" id="UP000245390">
    <property type="component" value="Unassembled WGS sequence"/>
</dbReference>
<dbReference type="InterPro" id="IPR036374">
    <property type="entry name" value="OxRdtase_Mopterin-bd_sf"/>
</dbReference>
<keyword evidence="3" id="KW-1185">Reference proteome</keyword>
<evidence type="ECO:0000313" key="3">
    <source>
        <dbReference type="Proteomes" id="UP000245390"/>
    </source>
</evidence>
<dbReference type="Gene3D" id="3.90.420.10">
    <property type="entry name" value="Oxidoreductase, molybdopterin-binding domain"/>
    <property type="match status" value="1"/>
</dbReference>
<reference evidence="2 3" key="1">
    <citation type="submission" date="2018-05" db="EMBL/GenBank/DDBJ databases">
        <title>Genomic Encyclopedia of Type Strains, Phase IV (KMG-IV): sequencing the most valuable type-strain genomes for metagenomic binning, comparative biology and taxonomic classification.</title>
        <authorList>
            <person name="Goeker M."/>
        </authorList>
    </citation>
    <scope>NUCLEOTIDE SEQUENCE [LARGE SCALE GENOMIC DNA]</scope>
    <source>
        <strain evidence="2 3">DSM 103371</strain>
    </source>
</reference>